<accession>A0A0C3E9Q7</accession>
<evidence type="ECO:0000313" key="1">
    <source>
        <dbReference type="EMBL" id="KIM69495.1"/>
    </source>
</evidence>
<dbReference type="Proteomes" id="UP000053989">
    <property type="component" value="Unassembled WGS sequence"/>
</dbReference>
<keyword evidence="2" id="KW-1185">Reference proteome</keyword>
<name>A0A0C3E9Q7_9AGAM</name>
<organism evidence="1 2">
    <name type="scientific">Scleroderma citrinum Foug A</name>
    <dbReference type="NCBI Taxonomy" id="1036808"/>
    <lineage>
        <taxon>Eukaryota</taxon>
        <taxon>Fungi</taxon>
        <taxon>Dikarya</taxon>
        <taxon>Basidiomycota</taxon>
        <taxon>Agaricomycotina</taxon>
        <taxon>Agaricomycetes</taxon>
        <taxon>Agaricomycetidae</taxon>
        <taxon>Boletales</taxon>
        <taxon>Sclerodermatineae</taxon>
        <taxon>Sclerodermataceae</taxon>
        <taxon>Scleroderma</taxon>
    </lineage>
</organism>
<gene>
    <name evidence="1" type="ORF">SCLCIDRAFT_1207931</name>
</gene>
<proteinExistence type="predicted"/>
<sequence length="56" mass="6998">MDERLFSHVTECWWYCISKGDSQHEMRQYTDTRIREFFFFGIKVVHKRLSLLRKQN</sequence>
<evidence type="ECO:0008006" key="3">
    <source>
        <dbReference type="Google" id="ProtNLM"/>
    </source>
</evidence>
<protein>
    <recommendedName>
        <fullName evidence="3">Fungal-type protein kinase domain-containing protein</fullName>
    </recommendedName>
</protein>
<dbReference type="InParanoid" id="A0A0C3E9Q7"/>
<dbReference type="HOGENOM" id="CLU_3015522_0_0_1"/>
<reference evidence="2" key="2">
    <citation type="submission" date="2015-01" db="EMBL/GenBank/DDBJ databases">
        <title>Evolutionary Origins and Diversification of the Mycorrhizal Mutualists.</title>
        <authorList>
            <consortium name="DOE Joint Genome Institute"/>
            <consortium name="Mycorrhizal Genomics Consortium"/>
            <person name="Kohler A."/>
            <person name="Kuo A."/>
            <person name="Nagy L.G."/>
            <person name="Floudas D."/>
            <person name="Copeland A."/>
            <person name="Barry K.W."/>
            <person name="Cichocki N."/>
            <person name="Veneault-Fourrey C."/>
            <person name="LaButti K."/>
            <person name="Lindquist E.A."/>
            <person name="Lipzen A."/>
            <person name="Lundell T."/>
            <person name="Morin E."/>
            <person name="Murat C."/>
            <person name="Riley R."/>
            <person name="Ohm R."/>
            <person name="Sun H."/>
            <person name="Tunlid A."/>
            <person name="Henrissat B."/>
            <person name="Grigoriev I.V."/>
            <person name="Hibbett D.S."/>
            <person name="Martin F."/>
        </authorList>
    </citation>
    <scope>NUCLEOTIDE SEQUENCE [LARGE SCALE GENOMIC DNA]</scope>
    <source>
        <strain evidence="2">Foug A</strain>
    </source>
</reference>
<dbReference type="EMBL" id="KN822006">
    <property type="protein sequence ID" value="KIM69495.1"/>
    <property type="molecule type" value="Genomic_DNA"/>
</dbReference>
<evidence type="ECO:0000313" key="2">
    <source>
        <dbReference type="Proteomes" id="UP000053989"/>
    </source>
</evidence>
<reference evidence="1 2" key="1">
    <citation type="submission" date="2014-04" db="EMBL/GenBank/DDBJ databases">
        <authorList>
            <consortium name="DOE Joint Genome Institute"/>
            <person name="Kuo A."/>
            <person name="Kohler A."/>
            <person name="Nagy L.G."/>
            <person name="Floudas D."/>
            <person name="Copeland A."/>
            <person name="Barry K.W."/>
            <person name="Cichocki N."/>
            <person name="Veneault-Fourrey C."/>
            <person name="LaButti K."/>
            <person name="Lindquist E.A."/>
            <person name="Lipzen A."/>
            <person name="Lundell T."/>
            <person name="Morin E."/>
            <person name="Murat C."/>
            <person name="Sun H."/>
            <person name="Tunlid A."/>
            <person name="Henrissat B."/>
            <person name="Grigoriev I.V."/>
            <person name="Hibbett D.S."/>
            <person name="Martin F."/>
            <person name="Nordberg H.P."/>
            <person name="Cantor M.N."/>
            <person name="Hua S.X."/>
        </authorList>
    </citation>
    <scope>NUCLEOTIDE SEQUENCE [LARGE SCALE GENOMIC DNA]</scope>
    <source>
        <strain evidence="1 2">Foug A</strain>
    </source>
</reference>
<dbReference type="AlphaFoldDB" id="A0A0C3E9Q7"/>